<dbReference type="SUPFAM" id="SSF51120">
    <property type="entry name" value="beta-Roll"/>
    <property type="match status" value="1"/>
</dbReference>
<dbReference type="PANTHER" id="PTHR38340:SF1">
    <property type="entry name" value="S-LAYER PROTEIN"/>
    <property type="match status" value="1"/>
</dbReference>
<comment type="subcellular location">
    <subcellularLocation>
        <location evidence="1">Secreted</location>
    </subcellularLocation>
</comment>
<dbReference type="GO" id="GO:0005509">
    <property type="term" value="F:calcium ion binding"/>
    <property type="evidence" value="ECO:0007669"/>
    <property type="project" value="InterPro"/>
</dbReference>
<dbReference type="Pfam" id="PF00353">
    <property type="entry name" value="HemolysinCabind"/>
    <property type="match status" value="3"/>
</dbReference>
<dbReference type="InterPro" id="IPR001343">
    <property type="entry name" value="Hemolysn_Ca-bd"/>
</dbReference>
<evidence type="ECO:0000256" key="1">
    <source>
        <dbReference type="ARBA" id="ARBA00004613"/>
    </source>
</evidence>
<protein>
    <recommendedName>
        <fullName evidence="5">Type I secretion protein</fullName>
    </recommendedName>
</protein>
<organism evidence="3 4">
    <name type="scientific">Sulfitobacter geojensis</name>
    <dbReference type="NCBI Taxonomy" id="1342299"/>
    <lineage>
        <taxon>Bacteria</taxon>
        <taxon>Pseudomonadati</taxon>
        <taxon>Pseudomonadota</taxon>
        <taxon>Alphaproteobacteria</taxon>
        <taxon>Rhodobacterales</taxon>
        <taxon>Roseobacteraceae</taxon>
        <taxon>Sulfitobacter</taxon>
    </lineage>
</organism>
<gene>
    <name evidence="3" type="ORF">JQV55_14825</name>
</gene>
<keyword evidence="4" id="KW-1185">Reference proteome</keyword>
<proteinExistence type="predicted"/>
<dbReference type="RefSeq" id="WP_203242786.1">
    <property type="nucleotide sequence ID" value="NZ_JAFBRH010000003.1"/>
</dbReference>
<dbReference type="Gene3D" id="2.150.10.10">
    <property type="entry name" value="Serralysin-like metalloprotease, C-terminal"/>
    <property type="match status" value="2"/>
</dbReference>
<accession>A0AAE2W1F9</accession>
<dbReference type="AlphaFoldDB" id="A0AAE2W1F9"/>
<dbReference type="InterPro" id="IPR050557">
    <property type="entry name" value="RTX_toxin/Mannuronan_C5-epim"/>
</dbReference>
<evidence type="ECO:0000313" key="4">
    <source>
        <dbReference type="Proteomes" id="UP000732193"/>
    </source>
</evidence>
<dbReference type="InterPro" id="IPR011049">
    <property type="entry name" value="Serralysin-like_metalloprot_C"/>
</dbReference>
<dbReference type="PROSITE" id="PS00330">
    <property type="entry name" value="HEMOLYSIN_CALCIUM"/>
    <property type="match status" value="1"/>
</dbReference>
<evidence type="ECO:0000313" key="3">
    <source>
        <dbReference type="EMBL" id="MBM1714842.1"/>
    </source>
</evidence>
<reference evidence="3 4" key="1">
    <citation type="submission" date="2021-01" db="EMBL/GenBank/DDBJ databases">
        <title>Diatom-associated Roseobacters Show Island Model of Population Structure.</title>
        <authorList>
            <person name="Qu L."/>
            <person name="Feng X."/>
            <person name="Chen Y."/>
            <person name="Li L."/>
            <person name="Wang X."/>
            <person name="Hu Z."/>
            <person name="Wang H."/>
            <person name="Luo H."/>
        </authorList>
    </citation>
    <scope>NUCLEOTIDE SEQUENCE [LARGE SCALE GENOMIC DNA]</scope>
    <source>
        <strain evidence="3 4">TR60-84</strain>
    </source>
</reference>
<dbReference type="PANTHER" id="PTHR38340">
    <property type="entry name" value="S-LAYER PROTEIN"/>
    <property type="match status" value="1"/>
</dbReference>
<name>A0AAE2W1F9_9RHOB</name>
<evidence type="ECO:0000256" key="2">
    <source>
        <dbReference type="ARBA" id="ARBA00022525"/>
    </source>
</evidence>
<dbReference type="EMBL" id="JAFBRM010000003">
    <property type="protein sequence ID" value="MBM1714842.1"/>
    <property type="molecule type" value="Genomic_DNA"/>
</dbReference>
<dbReference type="InterPro" id="IPR018511">
    <property type="entry name" value="Hemolysin-typ_Ca-bd_CS"/>
</dbReference>
<comment type="caution">
    <text evidence="3">The sequence shown here is derived from an EMBL/GenBank/DDBJ whole genome shotgun (WGS) entry which is preliminary data.</text>
</comment>
<evidence type="ECO:0008006" key="5">
    <source>
        <dbReference type="Google" id="ProtNLM"/>
    </source>
</evidence>
<dbReference type="Proteomes" id="UP000732193">
    <property type="component" value="Unassembled WGS sequence"/>
</dbReference>
<sequence>MLELLLLPSLLGLGLAMELLSPDDDPVEGDETPVDITLDDETAHFEGTSAKEHVQGNALDNLMFGGAGNDLLGGHDGDDTLQGGTGDDRLFTSAGDDVGLGSDGNDKIFLGDGDDTTLDPNGTAQDAGDDFIRGGDGDDTLFDSQGHNHIHGDLGRDTIMTVDGLSPDGTIDETEESSPDTIHAGYGDDTLVGDDGDFMTGGEGADSFIVVKASDSPGAPAVITDFDFRDDLFSLVFVQDAPVDPTVQFDFDFATKLLRASVDGQEVATLFGLTPADIPFIQTFVTTLPELLDNQA</sequence>
<dbReference type="GO" id="GO:0005576">
    <property type="term" value="C:extracellular region"/>
    <property type="evidence" value="ECO:0007669"/>
    <property type="project" value="UniProtKB-SubCell"/>
</dbReference>
<dbReference type="PRINTS" id="PR00313">
    <property type="entry name" value="CABNDNGRPT"/>
</dbReference>
<keyword evidence="2" id="KW-0964">Secreted</keyword>